<organism evidence="4 5">
    <name type="scientific">Parasulfitobacter algicola</name>
    <dbReference type="NCBI Taxonomy" id="2614809"/>
    <lineage>
        <taxon>Bacteria</taxon>
        <taxon>Pseudomonadati</taxon>
        <taxon>Pseudomonadota</taxon>
        <taxon>Alphaproteobacteria</taxon>
        <taxon>Rhodobacterales</taxon>
        <taxon>Roseobacteraceae</taxon>
        <taxon>Parasulfitobacter</taxon>
    </lineage>
</organism>
<dbReference type="PANTHER" id="PTHR31005">
    <property type="entry name" value="DUF4139 DOMAIN-CONTAINING PROTEIN"/>
    <property type="match status" value="1"/>
</dbReference>
<dbReference type="InterPro" id="IPR025554">
    <property type="entry name" value="DUF4140"/>
</dbReference>
<dbReference type="InterPro" id="IPR011935">
    <property type="entry name" value="CHP02231"/>
</dbReference>
<name>A0ABX2IML3_9RHOB</name>
<dbReference type="RefSeq" id="WP_174134344.1">
    <property type="nucleotide sequence ID" value="NZ_JABUFE010000001.1"/>
</dbReference>
<keyword evidence="5" id="KW-1185">Reference proteome</keyword>
<reference evidence="4 5" key="1">
    <citation type="submission" date="2020-06" db="EMBL/GenBank/DDBJ databases">
        <title>Sulfitobacter algicola sp. nov., isolated from green algae.</title>
        <authorList>
            <person name="Wang C."/>
        </authorList>
    </citation>
    <scope>NUCLEOTIDE SEQUENCE [LARGE SCALE GENOMIC DNA]</scope>
    <source>
        <strain evidence="4 5">1151</strain>
    </source>
</reference>
<dbReference type="Proteomes" id="UP000777935">
    <property type="component" value="Unassembled WGS sequence"/>
</dbReference>
<gene>
    <name evidence="4" type="ORF">HRQ87_00195</name>
</gene>
<feature type="signal peptide" evidence="1">
    <location>
        <begin position="1"/>
        <end position="20"/>
    </location>
</feature>
<evidence type="ECO:0000259" key="2">
    <source>
        <dbReference type="Pfam" id="PF13598"/>
    </source>
</evidence>
<feature type="domain" description="DUF4139" evidence="2">
    <location>
        <begin position="239"/>
        <end position="561"/>
    </location>
</feature>
<dbReference type="Pfam" id="PF13600">
    <property type="entry name" value="DUF4140"/>
    <property type="match status" value="1"/>
</dbReference>
<evidence type="ECO:0000259" key="3">
    <source>
        <dbReference type="Pfam" id="PF13600"/>
    </source>
</evidence>
<keyword evidence="1" id="KW-0732">Signal</keyword>
<evidence type="ECO:0000313" key="4">
    <source>
        <dbReference type="EMBL" id="NSX53216.1"/>
    </source>
</evidence>
<feature type="domain" description="DUF4140" evidence="3">
    <location>
        <begin position="32"/>
        <end position="133"/>
    </location>
</feature>
<sequence length="573" mass="63351">MRRFLTYSVSIIALSAPTWADDIQANSQVSAATLYPNGATVTRTANFSAESGAHSIIISDLPLNFDASSLRVLGEGDEAFTILSVDHRIDRLPPADDTLSPERQRIQDQIEDIETQIRDLSYDRRGFEAQIAVADARLRFIEQLMTREPQDMVDELENQGTGLESWAQAIDVLAQQTQIALTSRNEAQQSIDTNARQMQDLQEDRNKAYQSLQATQLPAPQRSIATIDVATDQAVTGTLSLEYRVPWAGWEPIYDLRLVQGDEAKLSIERHARVYQQTGENWDDIELTLSTARPSNRVGMPEIRATQANMYRTGPAKSVRGPQQSSIASDKGLSRAQAEMIMEDAPIGETVAAQPLNSMIQIDGQTVSYQIPGRIDITGDSTVRQISIDQRESTVGLLARSTPVYDTNAYLYAAYTNQFAGPILPGTASLFRDGTFVGDFQISLVAAGADTTLPFGALDGIKIERRVLEKEQGDFGIIGTTNRLSERFEISAESLLPYALPITIFDRAPFSENEDLEVTISANPRPSETDVDGKRGVQAWTFELGSGQTRKVAFNYEIQWPGGYDMTTTETYR</sequence>
<dbReference type="NCBIfam" id="TIGR02231">
    <property type="entry name" value="mucoidy inhibitor MuiA family protein"/>
    <property type="match status" value="1"/>
</dbReference>
<evidence type="ECO:0000313" key="5">
    <source>
        <dbReference type="Proteomes" id="UP000777935"/>
    </source>
</evidence>
<evidence type="ECO:0000256" key="1">
    <source>
        <dbReference type="SAM" id="SignalP"/>
    </source>
</evidence>
<dbReference type="Pfam" id="PF13598">
    <property type="entry name" value="DUF4139"/>
    <property type="match status" value="1"/>
</dbReference>
<accession>A0ABX2IML3</accession>
<dbReference type="EMBL" id="JABUFE010000001">
    <property type="protein sequence ID" value="NSX53216.1"/>
    <property type="molecule type" value="Genomic_DNA"/>
</dbReference>
<proteinExistence type="predicted"/>
<feature type="chain" id="PRO_5046836530" evidence="1">
    <location>
        <begin position="21"/>
        <end position="573"/>
    </location>
</feature>
<protein>
    <submittedName>
        <fullName evidence="4">Mucoidy inhibitor MuiA family protein</fullName>
    </submittedName>
</protein>
<comment type="caution">
    <text evidence="4">The sequence shown here is derived from an EMBL/GenBank/DDBJ whole genome shotgun (WGS) entry which is preliminary data.</text>
</comment>
<dbReference type="PANTHER" id="PTHR31005:SF8">
    <property type="entry name" value="DUF4139 DOMAIN-CONTAINING PROTEIN"/>
    <property type="match status" value="1"/>
</dbReference>
<dbReference type="InterPro" id="IPR037291">
    <property type="entry name" value="DUF4139"/>
</dbReference>